<evidence type="ECO:0000313" key="4">
    <source>
        <dbReference type="WBParaSite" id="SVE_0899000.1"/>
    </source>
</evidence>
<organism evidence="3 4">
    <name type="scientific">Strongyloides venezuelensis</name>
    <name type="common">Threadworm</name>
    <dbReference type="NCBI Taxonomy" id="75913"/>
    <lineage>
        <taxon>Eukaryota</taxon>
        <taxon>Metazoa</taxon>
        <taxon>Ecdysozoa</taxon>
        <taxon>Nematoda</taxon>
        <taxon>Chromadorea</taxon>
        <taxon>Rhabditida</taxon>
        <taxon>Tylenchina</taxon>
        <taxon>Panagrolaimomorpha</taxon>
        <taxon>Strongyloidoidea</taxon>
        <taxon>Strongyloididae</taxon>
        <taxon>Strongyloides</taxon>
    </lineage>
</organism>
<protein>
    <submittedName>
        <fullName evidence="4">SCP domain-containing protein</fullName>
    </submittedName>
</protein>
<reference evidence="4" key="2">
    <citation type="submission" date="2015-08" db="UniProtKB">
        <authorList>
            <consortium name="WormBaseParasite"/>
        </authorList>
    </citation>
    <scope>IDENTIFICATION</scope>
</reference>
<keyword evidence="3" id="KW-1185">Reference proteome</keyword>
<dbReference type="InterPro" id="IPR035940">
    <property type="entry name" value="CAP_sf"/>
</dbReference>
<keyword evidence="1" id="KW-0732">Signal</keyword>
<name>A0A0K0FJB7_STRVS</name>
<feature type="signal peptide" evidence="1">
    <location>
        <begin position="1"/>
        <end position="20"/>
    </location>
</feature>
<proteinExistence type="predicted"/>
<evidence type="ECO:0000256" key="1">
    <source>
        <dbReference type="SAM" id="SignalP"/>
    </source>
</evidence>
<reference evidence="3" key="1">
    <citation type="submission" date="2014-07" db="EMBL/GenBank/DDBJ databases">
        <authorList>
            <person name="Martin A.A"/>
            <person name="De Silva N."/>
        </authorList>
    </citation>
    <scope>NUCLEOTIDE SEQUENCE</scope>
</reference>
<dbReference type="InterPro" id="IPR014044">
    <property type="entry name" value="CAP_dom"/>
</dbReference>
<dbReference type="Gene3D" id="3.40.33.10">
    <property type="entry name" value="CAP"/>
    <property type="match status" value="1"/>
</dbReference>
<dbReference type="Pfam" id="PF00188">
    <property type="entry name" value="CAP"/>
    <property type="match status" value="1"/>
</dbReference>
<evidence type="ECO:0000313" key="3">
    <source>
        <dbReference type="Proteomes" id="UP000035680"/>
    </source>
</evidence>
<dbReference type="Proteomes" id="UP000035680">
    <property type="component" value="Unassembled WGS sequence"/>
</dbReference>
<dbReference type="AlphaFoldDB" id="A0A0K0FJB7"/>
<feature type="domain" description="SCP" evidence="2">
    <location>
        <begin position="159"/>
        <end position="288"/>
    </location>
</feature>
<sequence length="317" mass="37647">MKCFLTIFLLLIYFIFQTVSNRSPLSLKTAHRYQKHEGNNKYLCDRTLLRRQFGTYDPYTIYYILRKRKIYMECNGYVFRKHAYVMRYYNLLHSNSYKRYLAPLGGFKHKYSKTLIQRMAFASYSYLMLVKNNPFSKHIWFLVWEGCGYDCFSKNDYLLLRKGFISEINLYRRLFGVPSLIEDDLLDVKAFKYAKKNSIKLIEIPIKSNNNGYVTGIFPREMANLFLIDMFDSFIRKYDFTNYKFCKVNAKQTQLIWKNTKKIGVGIATRGTLVFIVIILNPKGNIEGQYQDNVLPVQKNVAIMYGAFKHRASYRKK</sequence>
<evidence type="ECO:0000259" key="2">
    <source>
        <dbReference type="SMART" id="SM00198"/>
    </source>
</evidence>
<dbReference type="SMART" id="SM00198">
    <property type="entry name" value="SCP"/>
    <property type="match status" value="1"/>
</dbReference>
<dbReference type="SUPFAM" id="SSF55797">
    <property type="entry name" value="PR-1-like"/>
    <property type="match status" value="1"/>
</dbReference>
<accession>A0A0K0FJB7</accession>
<feature type="chain" id="PRO_5005329970" evidence="1">
    <location>
        <begin position="21"/>
        <end position="317"/>
    </location>
</feature>
<dbReference type="WBParaSite" id="SVE_0899000.1">
    <property type="protein sequence ID" value="SVE_0899000.1"/>
    <property type="gene ID" value="SVE_0899000"/>
</dbReference>